<keyword evidence="7" id="KW-1185">Reference proteome</keyword>
<dbReference type="PANTHER" id="PTHR43806:SF58">
    <property type="entry name" value="ALKALINE PROTEASE 1-RELATED"/>
    <property type="match status" value="1"/>
</dbReference>
<organism evidence="6 7">
    <name type="scientific">Fusarium kuroshium</name>
    <dbReference type="NCBI Taxonomy" id="2010991"/>
    <lineage>
        <taxon>Eukaryota</taxon>
        <taxon>Fungi</taxon>
        <taxon>Dikarya</taxon>
        <taxon>Ascomycota</taxon>
        <taxon>Pezizomycotina</taxon>
        <taxon>Sordariomycetes</taxon>
        <taxon>Hypocreomycetidae</taxon>
        <taxon>Hypocreales</taxon>
        <taxon>Nectriaceae</taxon>
        <taxon>Fusarium</taxon>
        <taxon>Fusarium solani species complex</taxon>
    </lineage>
</organism>
<evidence type="ECO:0000313" key="7">
    <source>
        <dbReference type="Proteomes" id="UP000277212"/>
    </source>
</evidence>
<dbReference type="Proteomes" id="UP000277212">
    <property type="component" value="Unassembled WGS sequence"/>
</dbReference>
<dbReference type="Gene3D" id="3.40.50.200">
    <property type="entry name" value="Peptidase S8/S53 domain"/>
    <property type="match status" value="1"/>
</dbReference>
<protein>
    <recommendedName>
        <fullName evidence="5">Peptidase S8/S53 domain-containing protein</fullName>
    </recommendedName>
</protein>
<reference evidence="6 7" key="1">
    <citation type="submission" date="2017-06" db="EMBL/GenBank/DDBJ databases">
        <title>Comparative genomic analysis of Ambrosia Fusariam Clade fungi.</title>
        <authorList>
            <person name="Stajich J.E."/>
            <person name="Carrillo J."/>
            <person name="Kijimoto T."/>
            <person name="Eskalen A."/>
            <person name="O'Donnell K."/>
            <person name="Kasson M."/>
        </authorList>
    </citation>
    <scope>NUCLEOTIDE SEQUENCE [LARGE SCALE GENOMIC DNA]</scope>
    <source>
        <strain evidence="6">UCR3666</strain>
    </source>
</reference>
<feature type="domain" description="Peptidase S8/S53" evidence="5">
    <location>
        <begin position="691"/>
        <end position="908"/>
    </location>
</feature>
<evidence type="ECO:0000313" key="6">
    <source>
        <dbReference type="EMBL" id="RMJ17997.1"/>
    </source>
</evidence>
<dbReference type="GO" id="GO:0006508">
    <property type="term" value="P:proteolysis"/>
    <property type="evidence" value="ECO:0007669"/>
    <property type="project" value="UniProtKB-KW"/>
</dbReference>
<dbReference type="InterPro" id="IPR050131">
    <property type="entry name" value="Peptidase_S8_subtilisin-like"/>
</dbReference>
<keyword evidence="3" id="KW-0378">Hydrolase</keyword>
<comment type="similarity">
    <text evidence="1">Belongs to the peptidase S8 family.</text>
</comment>
<comment type="caution">
    <text evidence="6">The sequence shown here is derived from an EMBL/GenBank/DDBJ whole genome shotgun (WGS) entry which is preliminary data.</text>
</comment>
<dbReference type="InterPro" id="IPR036852">
    <property type="entry name" value="Peptidase_S8/S53_dom_sf"/>
</dbReference>
<proteinExistence type="inferred from homology"/>
<feature type="region of interest" description="Disordered" evidence="4">
    <location>
        <begin position="24"/>
        <end position="89"/>
    </location>
</feature>
<dbReference type="GO" id="GO:0004252">
    <property type="term" value="F:serine-type endopeptidase activity"/>
    <property type="evidence" value="ECO:0007669"/>
    <property type="project" value="InterPro"/>
</dbReference>
<keyword evidence="3" id="KW-0720">Serine protease</keyword>
<dbReference type="SUPFAM" id="SSF52743">
    <property type="entry name" value="Subtilisin-like"/>
    <property type="match status" value="1"/>
</dbReference>
<dbReference type="EMBL" id="NKUJ01000024">
    <property type="protein sequence ID" value="RMJ17997.1"/>
    <property type="molecule type" value="Genomic_DNA"/>
</dbReference>
<evidence type="ECO:0000256" key="4">
    <source>
        <dbReference type="SAM" id="MobiDB-lite"/>
    </source>
</evidence>
<feature type="compositionally biased region" description="Basic and acidic residues" evidence="4">
    <location>
        <begin position="41"/>
        <end position="75"/>
    </location>
</feature>
<keyword evidence="2" id="KW-0645">Protease</keyword>
<sequence>MPAGDKDVPKKVLPRVASFRVTVPHEVSPRKGYADQPKQFLPKDLRAVGNKHGDIADDLFKDDNKDDDKDDDDKCRHGRSIFQGYNDDPSGNILTSRDMSGGSVFHAILKHMQALVKRGGRLDMMHAVPPVAREFLEWLFIKHPDLLNAPDDDDNRPLDIAALKVKPVVFLAADLVLSDEKLRELSAKPCTAKLNAQQTDVCHLKLPDSLRLAFEKKSTAGACLHDTLKVEDLKKWSNHLKEIVVSALLPRKTASRQAAGGTILHSLLDESLFARKGSRIKAESFRRLIELCNKETLEFIDAYGQSPLHKAILLYQKDGIDFEHLHGVIHSLVKQCPSSIYLKKRGTNPNDTQTTYSLLQSVEPQNKTGSDNQQLESWRKTVKLLKHTCIGDERDRDEKLVYLYGGLKNAREIHFDIASPDTIDGDFVTNTADAVMFRLETALEYVSLRRDILDTCHLSPPVRDTAATEERNPYQGVFNWLQDVHHVEKIFKVIVEDLVSYPHTDEAIRTALKPFKVEQWDWRKLDICSRTILDAAPLTRELHLQCSGNEAVLQSWACESGLAQLEHVSICLFSLWRNISGVGLTCGKLKSLTVTMHPDLRETKEDCVKYFDRFMKEFCRRRPSMENSIYLKWIGEPASRTSANTQSLPGSSRQSDQVAWVQTMKPFIEFMDRTIKNQVEDKKMADVAYVRIALIDNGVYSRAQGIPFPENGKSWHGQRDKDMPFRDYYTGPSRHGTQMAQCIYQVCPMTRLYVARMDDSSPHVEKFTVDSAIKAIIWATEMDVDVISMSWTFEEKMVPVEQRTNFKNAIQKASNKGIILLSSLNDKEMTSIKNWLPVNLNQVIKVGSATKWGDKAEFSKRKSANYLFPGQDIPLPSTIGSAGGNEKEVASGSSLATAFAAGLAGLIIYTGRALSCLHSGLSTNEKEHLNTIATHPSIERVFRSLAGKPNTVSAVDIFVELGSHFPKDPDREADEGGKAQVLWSFFTKVLF</sequence>
<name>A0A3M2SKA1_9HYPO</name>
<dbReference type="Pfam" id="PF00082">
    <property type="entry name" value="Peptidase_S8"/>
    <property type="match status" value="1"/>
</dbReference>
<dbReference type="AlphaFoldDB" id="A0A3M2SKA1"/>
<accession>A0A3M2SKA1</accession>
<dbReference type="STRING" id="2010991.A0A3M2SKA1"/>
<evidence type="ECO:0000256" key="2">
    <source>
        <dbReference type="ARBA" id="ARBA00022670"/>
    </source>
</evidence>
<gene>
    <name evidence="6" type="ORF">CDV36_002316</name>
</gene>
<evidence type="ECO:0000256" key="3">
    <source>
        <dbReference type="ARBA" id="ARBA00022825"/>
    </source>
</evidence>
<evidence type="ECO:0000256" key="1">
    <source>
        <dbReference type="ARBA" id="ARBA00011073"/>
    </source>
</evidence>
<dbReference type="PANTHER" id="PTHR43806">
    <property type="entry name" value="PEPTIDASE S8"/>
    <property type="match status" value="1"/>
</dbReference>
<dbReference type="OrthoDB" id="3565018at2759"/>
<dbReference type="InterPro" id="IPR000209">
    <property type="entry name" value="Peptidase_S8/S53_dom"/>
</dbReference>
<evidence type="ECO:0000259" key="5">
    <source>
        <dbReference type="Pfam" id="PF00082"/>
    </source>
</evidence>